<accession>A0ABV8DYM8</accession>
<sequence length="80" mass="8485">MPTFARRRPATRNTSLIGVIVLVWLLIGVIAGAQRNYYDSAPTNCASTGTIALTIIAGPLNYLGANPKADCDIDVPQPSQ</sequence>
<protein>
    <submittedName>
        <fullName evidence="1">Uncharacterized protein</fullName>
    </submittedName>
</protein>
<comment type="caution">
    <text evidence="1">The sequence shown here is derived from an EMBL/GenBank/DDBJ whole genome shotgun (WGS) entry which is preliminary data.</text>
</comment>
<evidence type="ECO:0000313" key="2">
    <source>
        <dbReference type="Proteomes" id="UP001595696"/>
    </source>
</evidence>
<keyword evidence="2" id="KW-1185">Reference proteome</keyword>
<organism evidence="1 2">
    <name type="scientific">Nocardia jiangsuensis</name>
    <dbReference type="NCBI Taxonomy" id="1691563"/>
    <lineage>
        <taxon>Bacteria</taxon>
        <taxon>Bacillati</taxon>
        <taxon>Actinomycetota</taxon>
        <taxon>Actinomycetes</taxon>
        <taxon>Mycobacteriales</taxon>
        <taxon>Nocardiaceae</taxon>
        <taxon>Nocardia</taxon>
    </lineage>
</organism>
<reference evidence="2" key="1">
    <citation type="journal article" date="2019" name="Int. J. Syst. Evol. Microbiol.">
        <title>The Global Catalogue of Microorganisms (GCM) 10K type strain sequencing project: providing services to taxonomists for standard genome sequencing and annotation.</title>
        <authorList>
            <consortium name="The Broad Institute Genomics Platform"/>
            <consortium name="The Broad Institute Genome Sequencing Center for Infectious Disease"/>
            <person name="Wu L."/>
            <person name="Ma J."/>
        </authorList>
    </citation>
    <scope>NUCLEOTIDE SEQUENCE [LARGE SCALE GENOMIC DNA]</scope>
    <source>
        <strain evidence="2">CGMCC 4.7330</strain>
    </source>
</reference>
<dbReference type="RefSeq" id="WP_233017724.1">
    <property type="nucleotide sequence ID" value="NZ_JBHSAX010000019.1"/>
</dbReference>
<gene>
    <name evidence="1" type="ORF">ACFO0B_24175</name>
</gene>
<evidence type="ECO:0000313" key="1">
    <source>
        <dbReference type="EMBL" id="MFC3965096.1"/>
    </source>
</evidence>
<proteinExistence type="predicted"/>
<name>A0ABV8DYM8_9NOCA</name>
<dbReference type="EMBL" id="JBHSAX010000019">
    <property type="protein sequence ID" value="MFC3965096.1"/>
    <property type="molecule type" value="Genomic_DNA"/>
</dbReference>
<dbReference type="Proteomes" id="UP001595696">
    <property type="component" value="Unassembled WGS sequence"/>
</dbReference>